<protein>
    <submittedName>
        <fullName evidence="2">Uncharacterized protein</fullName>
    </submittedName>
</protein>
<feature type="transmembrane region" description="Helical" evidence="1">
    <location>
        <begin position="124"/>
        <end position="149"/>
    </location>
</feature>
<keyword evidence="1" id="KW-1133">Transmembrane helix</keyword>
<feature type="transmembrane region" description="Helical" evidence="1">
    <location>
        <begin position="33"/>
        <end position="52"/>
    </location>
</feature>
<gene>
    <name evidence="2" type="ORF">B1199_02910</name>
</gene>
<feature type="transmembrane region" description="Helical" evidence="1">
    <location>
        <begin position="64"/>
        <end position="81"/>
    </location>
</feature>
<feature type="transmembrane region" description="Helical" evidence="1">
    <location>
        <begin position="93"/>
        <end position="112"/>
    </location>
</feature>
<name>A0A244CUE5_PSEDV</name>
<reference evidence="2 3" key="1">
    <citation type="submission" date="2017-02" db="EMBL/GenBank/DDBJ databases">
        <title>Pseudoalteromonas ulvae TC14 Genome.</title>
        <authorList>
            <person name="Molmeret M."/>
        </authorList>
    </citation>
    <scope>NUCLEOTIDE SEQUENCE [LARGE SCALE GENOMIC DNA]</scope>
    <source>
        <strain evidence="2">TC14</strain>
    </source>
</reference>
<proteinExistence type="predicted"/>
<keyword evidence="1" id="KW-0472">Membrane</keyword>
<dbReference type="AlphaFoldDB" id="A0A244CUE5"/>
<feature type="transmembrane region" description="Helical" evidence="1">
    <location>
        <begin position="6"/>
        <end position="26"/>
    </location>
</feature>
<dbReference type="RefSeq" id="WP_086742626.1">
    <property type="nucleotide sequence ID" value="NZ_MWPV01000001.1"/>
</dbReference>
<comment type="caution">
    <text evidence="2">The sequence shown here is derived from an EMBL/GenBank/DDBJ whole genome shotgun (WGS) entry which is preliminary data.</text>
</comment>
<keyword evidence="1" id="KW-0812">Transmembrane</keyword>
<evidence type="ECO:0000313" key="2">
    <source>
        <dbReference type="EMBL" id="OUL59233.1"/>
    </source>
</evidence>
<organism evidence="2 3">
    <name type="scientific">Pseudoalteromonas ulvae</name>
    <dbReference type="NCBI Taxonomy" id="107327"/>
    <lineage>
        <taxon>Bacteria</taxon>
        <taxon>Pseudomonadati</taxon>
        <taxon>Pseudomonadota</taxon>
        <taxon>Gammaproteobacteria</taxon>
        <taxon>Alteromonadales</taxon>
        <taxon>Pseudoalteromonadaceae</taxon>
        <taxon>Pseudoalteromonas</taxon>
    </lineage>
</organism>
<sequence>MMNWINLITFDLYVFSLGLSVVLALLTKDARAFLFVTLVLFFMLVSWLTYGGVKAIDSGVMYRYLYYCVLELAFLYVAFLLWDRGWLYNEQFFFALCMSTLLVVFWTLRFFSRHFIELAILDDAYRLVIPAINGMFVVCCYIPLFKFALKRKGVDKWRSF</sequence>
<dbReference type="EMBL" id="MWPV01000001">
    <property type="protein sequence ID" value="OUL59233.1"/>
    <property type="molecule type" value="Genomic_DNA"/>
</dbReference>
<evidence type="ECO:0000313" key="3">
    <source>
        <dbReference type="Proteomes" id="UP000194841"/>
    </source>
</evidence>
<evidence type="ECO:0000256" key="1">
    <source>
        <dbReference type="SAM" id="Phobius"/>
    </source>
</evidence>
<accession>A0A244CUE5</accession>
<dbReference type="Proteomes" id="UP000194841">
    <property type="component" value="Unassembled WGS sequence"/>
</dbReference>
<keyword evidence="3" id="KW-1185">Reference proteome</keyword>